<dbReference type="PROSITE" id="PS00072">
    <property type="entry name" value="ACYL_COA_DH_1"/>
    <property type="match status" value="1"/>
</dbReference>
<evidence type="ECO:0000259" key="14">
    <source>
        <dbReference type="Pfam" id="PF00441"/>
    </source>
</evidence>
<dbReference type="GO" id="GO:0003853">
    <property type="term" value="F:short-chain 2-methyl fatty acyl-CoA dehydrogenase activity"/>
    <property type="evidence" value="ECO:0007669"/>
    <property type="project" value="UniProtKB-EC"/>
</dbReference>
<dbReference type="EC" id="1.3.8.5" evidence="11"/>
<evidence type="ECO:0000259" key="16">
    <source>
        <dbReference type="Pfam" id="PF02771"/>
    </source>
</evidence>
<dbReference type="Pfam" id="PF02771">
    <property type="entry name" value="Acyl-CoA_dh_N"/>
    <property type="match status" value="1"/>
</dbReference>
<dbReference type="InterPro" id="IPR013786">
    <property type="entry name" value="AcylCoA_DH/ox_N"/>
</dbReference>
<dbReference type="InterPro" id="IPR009075">
    <property type="entry name" value="AcylCo_DH/oxidase_C"/>
</dbReference>
<comment type="similarity">
    <text evidence="3 13">Belongs to the acyl-CoA dehydrogenase family.</text>
</comment>
<accession>A0A6G0XT43</accession>
<dbReference type="VEuPathDB" id="FungiDB:AeMF1_012655"/>
<comment type="pathway">
    <text evidence="2">Lipid metabolism; mitochondrial fatty acid beta-oxidation.</text>
</comment>
<gene>
    <name evidence="17" type="ORF">Ae201684_001722</name>
</gene>
<evidence type="ECO:0000256" key="8">
    <source>
        <dbReference type="ARBA" id="ARBA00023002"/>
    </source>
</evidence>
<proteinExistence type="inferred from homology"/>
<name>A0A6G0XT43_9STRA</name>
<dbReference type="InterPro" id="IPR006089">
    <property type="entry name" value="Acyl-CoA_DH_CS"/>
</dbReference>
<dbReference type="GO" id="GO:0005739">
    <property type="term" value="C:mitochondrion"/>
    <property type="evidence" value="ECO:0007669"/>
    <property type="project" value="TreeGrafter"/>
</dbReference>
<dbReference type="InterPro" id="IPR006091">
    <property type="entry name" value="Acyl-CoA_Oxase/DH_mid-dom"/>
</dbReference>
<evidence type="ECO:0000256" key="12">
    <source>
        <dbReference type="ARBA" id="ARBA00048235"/>
    </source>
</evidence>
<keyword evidence="5 13" id="KW-0285">Flavoprotein</keyword>
<evidence type="ECO:0000256" key="9">
    <source>
        <dbReference type="ARBA" id="ARBA00023098"/>
    </source>
</evidence>
<feature type="domain" description="Acyl-CoA dehydrogenase/oxidase C-terminal" evidence="14">
    <location>
        <begin position="255"/>
        <end position="403"/>
    </location>
</feature>
<dbReference type="PANTHER" id="PTHR43884">
    <property type="entry name" value="ACYL-COA DEHYDROGENASE"/>
    <property type="match status" value="1"/>
</dbReference>
<feature type="domain" description="Acyl-CoA dehydrogenase/oxidase N-terminal" evidence="16">
    <location>
        <begin position="31"/>
        <end position="140"/>
    </location>
</feature>
<keyword evidence="7" id="KW-0276">Fatty acid metabolism</keyword>
<dbReference type="FunFam" id="2.40.110.10:FF:000001">
    <property type="entry name" value="Acyl-CoA dehydrogenase, mitochondrial"/>
    <property type="match status" value="1"/>
</dbReference>
<comment type="subunit">
    <text evidence="4">Homotetramer.</text>
</comment>
<comment type="catalytic activity">
    <reaction evidence="12">
        <text>2-methylbutanoyl-CoA + oxidized [electron-transfer flavoprotein] + H(+) = (2E)-2-methylbut-2-enoyl-CoA + reduced [electron-transfer flavoprotein]</text>
        <dbReference type="Rhea" id="RHEA:43780"/>
        <dbReference type="Rhea" id="RHEA-COMP:10685"/>
        <dbReference type="Rhea" id="RHEA-COMP:10686"/>
        <dbReference type="ChEBI" id="CHEBI:15378"/>
        <dbReference type="ChEBI" id="CHEBI:57336"/>
        <dbReference type="ChEBI" id="CHEBI:57337"/>
        <dbReference type="ChEBI" id="CHEBI:57692"/>
        <dbReference type="ChEBI" id="CHEBI:58307"/>
        <dbReference type="EC" id="1.3.8.5"/>
    </reaction>
    <physiologicalReaction direction="left-to-right" evidence="12">
        <dbReference type="Rhea" id="RHEA:43781"/>
    </physiologicalReaction>
</comment>
<comment type="cofactor">
    <cofactor evidence="1 13">
        <name>FAD</name>
        <dbReference type="ChEBI" id="CHEBI:57692"/>
    </cofactor>
</comment>
<dbReference type="InterPro" id="IPR046373">
    <property type="entry name" value="Acyl-CoA_Oxase/DH_mid-dom_sf"/>
</dbReference>
<evidence type="ECO:0000256" key="3">
    <source>
        <dbReference type="ARBA" id="ARBA00009347"/>
    </source>
</evidence>
<dbReference type="InterPro" id="IPR036250">
    <property type="entry name" value="AcylCo_DH-like_C"/>
</dbReference>
<dbReference type="Gene3D" id="1.10.540.10">
    <property type="entry name" value="Acyl-CoA dehydrogenase/oxidase, N-terminal domain"/>
    <property type="match status" value="1"/>
</dbReference>
<protein>
    <recommendedName>
        <fullName evidence="11">short-chain 2-methylacyl-CoA dehydrogenase</fullName>
        <ecNumber evidence="11">1.3.8.5</ecNumber>
    </recommendedName>
</protein>
<feature type="domain" description="Acyl-CoA oxidase/dehydrogenase middle" evidence="15">
    <location>
        <begin position="146"/>
        <end position="243"/>
    </location>
</feature>
<dbReference type="InterPro" id="IPR037069">
    <property type="entry name" value="AcylCoA_DH/ox_N_sf"/>
</dbReference>
<evidence type="ECO:0000256" key="2">
    <source>
        <dbReference type="ARBA" id="ARBA00005198"/>
    </source>
</evidence>
<dbReference type="InterPro" id="IPR009100">
    <property type="entry name" value="AcylCoA_DH/oxidase_NM_dom_sf"/>
</dbReference>
<dbReference type="AlphaFoldDB" id="A0A6G0XT43"/>
<dbReference type="Gene3D" id="2.40.110.10">
    <property type="entry name" value="Butyryl-CoA Dehydrogenase, subunit A, domain 2"/>
    <property type="match status" value="1"/>
</dbReference>
<evidence type="ECO:0000259" key="15">
    <source>
        <dbReference type="Pfam" id="PF02770"/>
    </source>
</evidence>
<comment type="pathway">
    <text evidence="10">Amino-acid degradation; L-isoleucine degradation.</text>
</comment>
<evidence type="ECO:0000313" key="17">
    <source>
        <dbReference type="EMBL" id="KAF0743577.1"/>
    </source>
</evidence>
<dbReference type="SUPFAM" id="SSF56645">
    <property type="entry name" value="Acyl-CoA dehydrogenase NM domain-like"/>
    <property type="match status" value="1"/>
</dbReference>
<evidence type="ECO:0000256" key="11">
    <source>
        <dbReference type="ARBA" id="ARBA00039036"/>
    </source>
</evidence>
<dbReference type="GO" id="GO:0050660">
    <property type="term" value="F:flavin adenine dinucleotide binding"/>
    <property type="evidence" value="ECO:0007669"/>
    <property type="project" value="InterPro"/>
</dbReference>
<comment type="caution">
    <text evidence="17">The sequence shown here is derived from an EMBL/GenBank/DDBJ whole genome shotgun (WGS) entry which is preliminary data.</text>
</comment>
<dbReference type="PIRSF" id="PIRSF016578">
    <property type="entry name" value="HsaA"/>
    <property type="match status" value="1"/>
</dbReference>
<keyword evidence="6 13" id="KW-0274">FAD</keyword>
<evidence type="ECO:0000256" key="10">
    <source>
        <dbReference type="ARBA" id="ARBA00037895"/>
    </source>
</evidence>
<evidence type="ECO:0000256" key="6">
    <source>
        <dbReference type="ARBA" id="ARBA00022827"/>
    </source>
</evidence>
<evidence type="ECO:0000256" key="4">
    <source>
        <dbReference type="ARBA" id="ARBA00011881"/>
    </source>
</evidence>
<dbReference type="GO" id="GO:0006631">
    <property type="term" value="P:fatty acid metabolic process"/>
    <property type="evidence" value="ECO:0007669"/>
    <property type="project" value="UniProtKB-KW"/>
</dbReference>
<evidence type="ECO:0000256" key="7">
    <source>
        <dbReference type="ARBA" id="ARBA00022832"/>
    </source>
</evidence>
<dbReference type="Proteomes" id="UP000481153">
    <property type="component" value="Unassembled WGS sequence"/>
</dbReference>
<dbReference type="Pfam" id="PF02770">
    <property type="entry name" value="Acyl-CoA_dh_M"/>
    <property type="match status" value="1"/>
</dbReference>
<dbReference type="Pfam" id="PF00441">
    <property type="entry name" value="Acyl-CoA_dh_1"/>
    <property type="match status" value="1"/>
</dbReference>
<dbReference type="FunFam" id="1.20.140.10:FF:000002">
    <property type="entry name" value="Acyl-CoA dehydrogenase short/branched chain"/>
    <property type="match status" value="1"/>
</dbReference>
<evidence type="ECO:0000256" key="13">
    <source>
        <dbReference type="RuleBase" id="RU362125"/>
    </source>
</evidence>
<dbReference type="PANTHER" id="PTHR43884:SF1">
    <property type="entry name" value="SHORT_BRANCHED CHAIN SPECIFIC ACYL-COA DEHYDROGENASE, MITOCHONDRIAL"/>
    <property type="match status" value="1"/>
</dbReference>
<dbReference type="EMBL" id="VJMJ01000013">
    <property type="protein sequence ID" value="KAF0743577.1"/>
    <property type="molecule type" value="Genomic_DNA"/>
</dbReference>
<evidence type="ECO:0000256" key="5">
    <source>
        <dbReference type="ARBA" id="ARBA00022630"/>
    </source>
</evidence>
<keyword evidence="8 13" id="KW-0560">Oxidoreductase</keyword>
<dbReference type="FunFam" id="1.10.540.10:FF:000026">
    <property type="entry name" value="Acyl-CoA dehydrogenase medium chain"/>
    <property type="match status" value="1"/>
</dbReference>
<sequence>MHAIARRLVRPALSHSRRAMSSGHLPLSFLTEEEMMFKEAAQKFAQDVCLPFVSEMDATGEMNMDVTRGMFEHGFLGIEIPEEYGGAGASFMNVCLAVEELSRVDPSVGLLSDLQNTIVNNVFINYGTPEQNQQYLSRLSTDMVGSFCLTEPGSGSDAFALKTRADISADGSYYTLNGQKMWISNSEYAGVYLIFANVDFSKGHKGITCFIVDRELEGLEIGKPEDKLGIRASSTCPVYMNNVKVSADKILGKVGEGYKVAISTLNEGRIGIGAQMLGLAQGVFDQTMPYLYERKQFGHAIGDFQAMQHQQAEIALDIETARLLVYNAARLKDAGAPFVKEAAFAKLHASRVAERTASKCIELMGGVAFTKTLHVEKMWRDSKIGAIYEGTANMQLSTIAKVIKQEYQS</sequence>
<keyword evidence="9" id="KW-0443">Lipid metabolism</keyword>
<reference evidence="17 18" key="1">
    <citation type="submission" date="2019-07" db="EMBL/GenBank/DDBJ databases">
        <title>Genomics analysis of Aphanomyces spp. identifies a new class of oomycete effector associated with host adaptation.</title>
        <authorList>
            <person name="Gaulin E."/>
        </authorList>
    </citation>
    <scope>NUCLEOTIDE SEQUENCE [LARGE SCALE GENOMIC DNA]</scope>
    <source>
        <strain evidence="17 18">ATCC 201684</strain>
    </source>
</reference>
<dbReference type="SUPFAM" id="SSF47203">
    <property type="entry name" value="Acyl-CoA dehydrogenase C-terminal domain-like"/>
    <property type="match status" value="1"/>
</dbReference>
<evidence type="ECO:0000256" key="1">
    <source>
        <dbReference type="ARBA" id="ARBA00001974"/>
    </source>
</evidence>
<dbReference type="Gene3D" id="1.20.140.10">
    <property type="entry name" value="Butyryl-CoA Dehydrogenase, subunit A, domain 3"/>
    <property type="match status" value="1"/>
</dbReference>
<evidence type="ECO:0000313" key="18">
    <source>
        <dbReference type="Proteomes" id="UP000481153"/>
    </source>
</evidence>
<organism evidence="17 18">
    <name type="scientific">Aphanomyces euteiches</name>
    <dbReference type="NCBI Taxonomy" id="100861"/>
    <lineage>
        <taxon>Eukaryota</taxon>
        <taxon>Sar</taxon>
        <taxon>Stramenopiles</taxon>
        <taxon>Oomycota</taxon>
        <taxon>Saprolegniomycetes</taxon>
        <taxon>Saprolegniales</taxon>
        <taxon>Verrucalvaceae</taxon>
        <taxon>Aphanomyces</taxon>
    </lineage>
</organism>
<keyword evidence="18" id="KW-1185">Reference proteome</keyword>